<dbReference type="EMBL" id="ANNX02000035">
    <property type="protein sequence ID" value="KYC39335.1"/>
    <property type="molecule type" value="Genomic_DNA"/>
</dbReference>
<evidence type="ECO:0008006" key="4">
    <source>
        <dbReference type="Google" id="ProtNLM"/>
    </source>
</evidence>
<keyword evidence="1" id="KW-0732">Signal</keyword>
<reference evidence="2 3" key="1">
    <citation type="journal article" date="2013" name="Genome Biol. Evol.">
        <title>Genomes of Stigonematalean cyanobacteria (subsection V) and the evolution of oxygenic photosynthesis from prokaryotes to plastids.</title>
        <authorList>
            <person name="Dagan T."/>
            <person name="Roettger M."/>
            <person name="Stucken K."/>
            <person name="Landan G."/>
            <person name="Koch R."/>
            <person name="Major P."/>
            <person name="Gould S.B."/>
            <person name="Goremykin V.V."/>
            <person name="Rippka R."/>
            <person name="Tandeau de Marsac N."/>
            <person name="Gugger M."/>
            <person name="Lockhart P.J."/>
            <person name="Allen J.F."/>
            <person name="Brune I."/>
            <person name="Maus I."/>
            <person name="Puhler A."/>
            <person name="Martin W.F."/>
        </authorList>
    </citation>
    <scope>NUCLEOTIDE SEQUENCE [LARGE SCALE GENOMIC DNA]</scope>
    <source>
        <strain evidence="2 3">PCC 7110</strain>
    </source>
</reference>
<evidence type="ECO:0000313" key="2">
    <source>
        <dbReference type="EMBL" id="KYC39335.1"/>
    </source>
</evidence>
<feature type="signal peptide" evidence="1">
    <location>
        <begin position="1"/>
        <end position="26"/>
    </location>
</feature>
<dbReference type="RefSeq" id="WP_017740262.1">
    <property type="nucleotide sequence ID" value="NZ_KQ976354.1"/>
</dbReference>
<evidence type="ECO:0000313" key="3">
    <source>
        <dbReference type="Proteomes" id="UP000076925"/>
    </source>
</evidence>
<sequence length="237" mass="24796">MRFSQLAAFGCATAIFVSVVPMQAKASIFQVDSGVTSVYHDLSFLSSIGLDLTGTNNTTKPINNNFVVAFNITPSTNFTFSDANGLTPLSGTIEHTGTVTFNNQITVGNFSIGFDPKRAINNASGLFLKDTVSLNTILFDLSAPETVALDDKSLTLTSVKLLFSSEFAGILGNSNLIGVVGGIAQVNANITPSISVAPPVTSPVKVPEPASVLAILTAGATFLERRYSNLKNPVSSS</sequence>
<dbReference type="OrthoDB" id="483144at2"/>
<organism evidence="2 3">
    <name type="scientific">Scytonema hofmannii PCC 7110</name>
    <dbReference type="NCBI Taxonomy" id="128403"/>
    <lineage>
        <taxon>Bacteria</taxon>
        <taxon>Bacillati</taxon>
        <taxon>Cyanobacteriota</taxon>
        <taxon>Cyanophyceae</taxon>
        <taxon>Nostocales</taxon>
        <taxon>Scytonemataceae</taxon>
        <taxon>Scytonema</taxon>
    </lineage>
</organism>
<dbReference type="AlphaFoldDB" id="A0A139X3S1"/>
<dbReference type="Proteomes" id="UP000076925">
    <property type="component" value="Unassembled WGS sequence"/>
</dbReference>
<feature type="chain" id="PRO_5007300538" description="PEP-CTERM sorting domain-containing protein" evidence="1">
    <location>
        <begin position="27"/>
        <end position="237"/>
    </location>
</feature>
<protein>
    <recommendedName>
        <fullName evidence="4">PEP-CTERM sorting domain-containing protein</fullName>
    </recommendedName>
</protein>
<evidence type="ECO:0000256" key="1">
    <source>
        <dbReference type="SAM" id="SignalP"/>
    </source>
</evidence>
<name>A0A139X3S1_9CYAN</name>
<proteinExistence type="predicted"/>
<keyword evidence="3" id="KW-1185">Reference proteome</keyword>
<comment type="caution">
    <text evidence="2">The sequence shown here is derived from an EMBL/GenBank/DDBJ whole genome shotgun (WGS) entry which is preliminary data.</text>
</comment>
<accession>A0A139X3S1</accession>
<gene>
    <name evidence="2" type="ORF">WA1_31875</name>
</gene>